<name>A0A150IMR7_9EURY</name>
<gene>
    <name evidence="1" type="ORF">AMQ22_02171</name>
</gene>
<evidence type="ECO:0000313" key="2">
    <source>
        <dbReference type="Proteomes" id="UP000075398"/>
    </source>
</evidence>
<dbReference type="Proteomes" id="UP000075398">
    <property type="component" value="Unassembled WGS sequence"/>
</dbReference>
<sequence>MEIFRNIKVKADEDISSMTKRSVNIYNPPYKSDIEDIFAYNLEKYVSPSVKVKSQYEIKTPLSSFYLDFLLEFGKYKIGVECDGKDYHKNRNHDDARDALILGTGLIDGIFHFEGKLIYYQPSDVMYIIMRRYPDIFHEKGKSNLETLASKYLVDHYTNCELLYIDETNITPYHENADGYYEGMNDAFDYEDDDGYKNDVESKHVIINTRYCSFKQSRYYYMMFDVIFCIYLLNQYKELDALINAIGKRREAIDNYWTIVDVKKNTKAIAYLEIIESRKKEYIGICKLLA</sequence>
<proteinExistence type="predicted"/>
<evidence type="ECO:0000313" key="1">
    <source>
        <dbReference type="EMBL" id="KYC46105.1"/>
    </source>
</evidence>
<accession>A0A150IMR7</accession>
<protein>
    <submittedName>
        <fullName evidence="1">Uncharacterized protein</fullName>
    </submittedName>
</protein>
<dbReference type="AlphaFoldDB" id="A0A150IMR7"/>
<reference evidence="1 2" key="1">
    <citation type="journal article" date="2016" name="ISME J.">
        <title>Chasing the elusive Euryarchaeota class WSA2: genomes reveal a uniquely fastidious methyl-reducing methanogen.</title>
        <authorList>
            <person name="Nobu M.K."/>
            <person name="Narihiro T."/>
            <person name="Kuroda K."/>
            <person name="Mei R."/>
            <person name="Liu W.T."/>
        </authorList>
    </citation>
    <scope>NUCLEOTIDE SEQUENCE [LARGE SCALE GENOMIC DNA]</scope>
    <source>
        <strain evidence="1">U1lsi0528_Bin055</strain>
    </source>
</reference>
<comment type="caution">
    <text evidence="1">The sequence shown here is derived from an EMBL/GenBank/DDBJ whole genome shotgun (WGS) entry which is preliminary data.</text>
</comment>
<dbReference type="EMBL" id="LNGC01000216">
    <property type="protein sequence ID" value="KYC46105.1"/>
    <property type="molecule type" value="Genomic_DNA"/>
</dbReference>
<organism evidence="1 2">
    <name type="scientific">Candidatus Methanofastidiosum methylothiophilum</name>
    <dbReference type="NCBI Taxonomy" id="1705564"/>
    <lineage>
        <taxon>Archaea</taxon>
        <taxon>Methanobacteriati</taxon>
        <taxon>Methanobacteriota</taxon>
        <taxon>Stenosarchaea group</taxon>
        <taxon>Candidatus Methanofastidiosia</taxon>
        <taxon>Candidatus Methanofastidiosales</taxon>
        <taxon>Candidatus Methanofastidiosaceae</taxon>
        <taxon>Candidatus Methanofastidiosum</taxon>
    </lineage>
</organism>